<feature type="region of interest" description="Disordered" evidence="1">
    <location>
        <begin position="50"/>
        <end position="75"/>
    </location>
</feature>
<dbReference type="Proteomes" id="UP000270581">
    <property type="component" value="Unassembled WGS sequence"/>
</dbReference>
<dbReference type="Gene3D" id="1.10.287.110">
    <property type="entry name" value="DnaJ domain"/>
    <property type="match status" value="1"/>
</dbReference>
<comment type="caution">
    <text evidence="3">The sequence shown here is derived from an EMBL/GenBank/DDBJ whole genome shotgun (WGS) entry which is preliminary data.</text>
</comment>
<dbReference type="InterPro" id="IPR036869">
    <property type="entry name" value="J_dom_sf"/>
</dbReference>
<reference evidence="3 4" key="1">
    <citation type="submission" date="2018-11" db="EMBL/GenBank/DDBJ databases">
        <title>Genome sequences of Natronomonas sp. CBA1133.</title>
        <authorList>
            <person name="Roh S.W."/>
            <person name="Cha I.-T."/>
        </authorList>
    </citation>
    <scope>NUCLEOTIDE SEQUENCE [LARGE SCALE GENOMIC DNA]</scope>
    <source>
        <strain evidence="3 4">CBA1133</strain>
    </source>
</reference>
<dbReference type="EMBL" id="RJJC01000001">
    <property type="protein sequence ID" value="RNJ27484.1"/>
    <property type="molecule type" value="Genomic_DNA"/>
</dbReference>
<protein>
    <submittedName>
        <fullName evidence="3">J domain-containing protein</fullName>
    </submittedName>
</protein>
<dbReference type="CDD" id="cd06257">
    <property type="entry name" value="DnaJ"/>
    <property type="match status" value="1"/>
</dbReference>
<evidence type="ECO:0000256" key="1">
    <source>
        <dbReference type="SAM" id="MobiDB-lite"/>
    </source>
</evidence>
<organism evidence="3 4">
    <name type="scientific">Halosegnis longus</name>
    <dbReference type="NCBI Taxonomy" id="2216012"/>
    <lineage>
        <taxon>Archaea</taxon>
        <taxon>Methanobacteriati</taxon>
        <taxon>Methanobacteriota</taxon>
        <taxon>Stenosarchaea group</taxon>
        <taxon>Halobacteria</taxon>
        <taxon>Halobacteriales</taxon>
        <taxon>Natronomonadaceae</taxon>
        <taxon>Halosegnis</taxon>
    </lineage>
</organism>
<dbReference type="AlphaFoldDB" id="A0AAJ4RAW9"/>
<keyword evidence="4" id="KW-1185">Reference proteome</keyword>
<sequence length="75" mass="8513">MPRRRSDTAGPAYRPVDALRSLAHRGGRHPRVAPDADEQAIKRAYREAVKEKHPDRGGDEEEFKDVTAAYDRLTE</sequence>
<proteinExistence type="predicted"/>
<evidence type="ECO:0000313" key="3">
    <source>
        <dbReference type="EMBL" id="RNJ27484.1"/>
    </source>
</evidence>
<dbReference type="SUPFAM" id="SSF46565">
    <property type="entry name" value="Chaperone J-domain"/>
    <property type="match status" value="1"/>
</dbReference>
<evidence type="ECO:0000259" key="2">
    <source>
        <dbReference type="PROSITE" id="PS50076"/>
    </source>
</evidence>
<dbReference type="Pfam" id="PF00226">
    <property type="entry name" value="DnaJ"/>
    <property type="match status" value="1"/>
</dbReference>
<name>A0AAJ4RAW9_9EURY</name>
<accession>A0AAJ4RAW9</accession>
<evidence type="ECO:0000313" key="4">
    <source>
        <dbReference type="Proteomes" id="UP000270581"/>
    </source>
</evidence>
<dbReference type="InterPro" id="IPR001623">
    <property type="entry name" value="DnaJ_domain"/>
</dbReference>
<dbReference type="PROSITE" id="PS50076">
    <property type="entry name" value="DNAJ_2"/>
    <property type="match status" value="1"/>
</dbReference>
<gene>
    <name evidence="3" type="ORF">Nmn1133_03635</name>
</gene>
<feature type="domain" description="J" evidence="2">
    <location>
        <begin position="17"/>
        <end position="75"/>
    </location>
</feature>